<sequence length="156" mass="17378">MDHRGHTKHRPTKEKFYPATYASGGSVAAKGAFNGPDIDGTNEYGYVNCYIPKDYDGMEEIMLVFIANVTASPMHMRIVTDYCQAGEAYFEHNENVNLSVNTVQNRMTELNLVNAVDTAPLEPGDYLGIQVSRVATLPTENTDIILIGVRIKYKQQ</sequence>
<dbReference type="AlphaFoldDB" id="A0A6M3M2N2"/>
<accession>A0A6M3M2N2</accession>
<reference evidence="1" key="1">
    <citation type="submission" date="2020-03" db="EMBL/GenBank/DDBJ databases">
        <title>The deep terrestrial virosphere.</title>
        <authorList>
            <person name="Holmfeldt K."/>
            <person name="Nilsson E."/>
            <person name="Simone D."/>
            <person name="Lopez-Fernandez M."/>
            <person name="Wu X."/>
            <person name="de Brujin I."/>
            <person name="Lundin D."/>
            <person name="Andersson A."/>
            <person name="Bertilsson S."/>
            <person name="Dopson M."/>
        </authorList>
    </citation>
    <scope>NUCLEOTIDE SEQUENCE</scope>
    <source>
        <strain evidence="1">MM171A00707</strain>
    </source>
</reference>
<protein>
    <submittedName>
        <fullName evidence="1">Uncharacterized protein</fullName>
    </submittedName>
</protein>
<evidence type="ECO:0000313" key="1">
    <source>
        <dbReference type="EMBL" id="QJB00083.1"/>
    </source>
</evidence>
<name>A0A6M3M2N2_9ZZZZ</name>
<organism evidence="1">
    <name type="scientific">viral metagenome</name>
    <dbReference type="NCBI Taxonomy" id="1070528"/>
    <lineage>
        <taxon>unclassified sequences</taxon>
        <taxon>metagenomes</taxon>
        <taxon>organismal metagenomes</taxon>
    </lineage>
</organism>
<gene>
    <name evidence="1" type="ORF">MM171A00707_0016</name>
</gene>
<dbReference type="EMBL" id="MT143680">
    <property type="protein sequence ID" value="QJB00083.1"/>
    <property type="molecule type" value="Genomic_DNA"/>
</dbReference>
<proteinExistence type="predicted"/>